<accession>A0AAJ6AJG5</accession>
<keyword evidence="1" id="KW-0812">Transmembrane</keyword>
<protein>
    <submittedName>
        <fullName evidence="2">Uncharacterized protein</fullName>
    </submittedName>
</protein>
<reference evidence="2 3" key="1">
    <citation type="submission" date="2023-03" db="EMBL/GenBank/DDBJ databases">
        <title>Complete genome sequences of several Auritidibacter ignavus strains isolated from ear infections.</title>
        <authorList>
            <person name="Baehr T."/>
            <person name="Baumhoegger A.M."/>
        </authorList>
    </citation>
    <scope>NUCLEOTIDE SEQUENCE [LARGE SCALE GENOMIC DNA]</scope>
    <source>
        <strain evidence="2 3">BABAE-6</strain>
    </source>
</reference>
<name>A0AAJ6AJG5_9MICC</name>
<evidence type="ECO:0000256" key="1">
    <source>
        <dbReference type="SAM" id="Phobius"/>
    </source>
</evidence>
<feature type="transmembrane region" description="Helical" evidence="1">
    <location>
        <begin position="138"/>
        <end position="163"/>
    </location>
</feature>
<dbReference type="AlphaFoldDB" id="A0AAJ6AJG5"/>
<dbReference type="EMBL" id="CP122566">
    <property type="protein sequence ID" value="WGH93802.1"/>
    <property type="molecule type" value="Genomic_DNA"/>
</dbReference>
<organism evidence="2 3">
    <name type="scientific">Auritidibacter ignavus</name>
    <dbReference type="NCBI Taxonomy" id="678932"/>
    <lineage>
        <taxon>Bacteria</taxon>
        <taxon>Bacillati</taxon>
        <taxon>Actinomycetota</taxon>
        <taxon>Actinomycetes</taxon>
        <taxon>Micrococcales</taxon>
        <taxon>Micrococcaceae</taxon>
        <taxon>Auritidibacter</taxon>
    </lineage>
</organism>
<sequence>MNGGSLTNAEAVARYRTLVENLLKEDSSFERQISGHDMTRTSSIHAAQHEHDSQMRRLEETSARVKKMWQETVDFAEGTGSEATPPQDIIRFEDSNRIDNERERLRQEWEIVSRDHAQLEAIQRFDDETRSSRIINRVLLLMVILTPTIGTVVVLIRAALMYLGG</sequence>
<proteinExistence type="predicted"/>
<keyword evidence="3" id="KW-1185">Reference proteome</keyword>
<dbReference type="Proteomes" id="UP001224674">
    <property type="component" value="Chromosome"/>
</dbReference>
<dbReference type="RefSeq" id="WP_279675116.1">
    <property type="nucleotide sequence ID" value="NZ_CP122566.1"/>
</dbReference>
<gene>
    <name evidence="2" type="ORF">QDX21_03110</name>
</gene>
<keyword evidence="1" id="KW-0472">Membrane</keyword>
<evidence type="ECO:0000313" key="3">
    <source>
        <dbReference type="Proteomes" id="UP001224674"/>
    </source>
</evidence>
<evidence type="ECO:0000313" key="2">
    <source>
        <dbReference type="EMBL" id="WGH93802.1"/>
    </source>
</evidence>
<keyword evidence="1" id="KW-1133">Transmembrane helix</keyword>